<dbReference type="EMBL" id="RJKX01000014">
    <property type="protein sequence ID" value="ROP90963.1"/>
    <property type="molecule type" value="Genomic_DNA"/>
</dbReference>
<evidence type="ECO:0000256" key="4">
    <source>
        <dbReference type="ARBA" id="ARBA00022993"/>
    </source>
</evidence>
<evidence type="ECO:0000256" key="5">
    <source>
        <dbReference type="HAMAP-Rule" id="MF_00376"/>
    </source>
</evidence>
<dbReference type="NCBIfam" id="TIGR00152">
    <property type="entry name" value="dephospho-CoA kinase"/>
    <property type="match status" value="1"/>
</dbReference>
<dbReference type="UniPathway" id="UPA00241">
    <property type="reaction ID" value="UER00356"/>
</dbReference>
<reference evidence="7 8" key="1">
    <citation type="submission" date="2018-11" db="EMBL/GenBank/DDBJ databases">
        <title>Genomic Encyclopedia of Type Strains, Phase IV (KMG-IV): sequencing the most valuable type-strain genomes for metagenomic binning, comparative biology and taxonomic classification.</title>
        <authorList>
            <person name="Goeker M."/>
        </authorList>
    </citation>
    <scope>NUCLEOTIDE SEQUENCE [LARGE SCALE GENOMIC DNA]</scope>
    <source>
        <strain evidence="7 8">DSM 5900</strain>
    </source>
</reference>
<comment type="subcellular location">
    <subcellularLocation>
        <location evidence="5">Cytoplasm</location>
    </subcellularLocation>
</comment>
<keyword evidence="5 7" id="KW-0418">Kinase</keyword>
<dbReference type="PROSITE" id="PS51219">
    <property type="entry name" value="DPCK"/>
    <property type="match status" value="1"/>
</dbReference>
<protein>
    <recommendedName>
        <fullName evidence="5 6">Dephospho-CoA kinase</fullName>
        <ecNumber evidence="5 6">2.7.1.24</ecNumber>
    </recommendedName>
    <alternativeName>
        <fullName evidence="5">Dephosphocoenzyme A kinase</fullName>
    </alternativeName>
</protein>
<keyword evidence="2 5" id="KW-0547">Nucleotide-binding</keyword>
<dbReference type="PANTHER" id="PTHR10695">
    <property type="entry name" value="DEPHOSPHO-COA KINASE-RELATED"/>
    <property type="match status" value="1"/>
</dbReference>
<dbReference type="EC" id="2.7.1.24" evidence="5 6"/>
<dbReference type="GO" id="GO:0015937">
    <property type="term" value="P:coenzyme A biosynthetic process"/>
    <property type="evidence" value="ECO:0007669"/>
    <property type="project" value="UniProtKB-UniRule"/>
</dbReference>
<dbReference type="Gene3D" id="3.40.50.300">
    <property type="entry name" value="P-loop containing nucleotide triphosphate hydrolases"/>
    <property type="match status" value="1"/>
</dbReference>
<dbReference type="CDD" id="cd02022">
    <property type="entry name" value="DPCK"/>
    <property type="match status" value="1"/>
</dbReference>
<organism evidence="7 8">
    <name type="scientific">Stella humosa</name>
    <dbReference type="NCBI Taxonomy" id="94"/>
    <lineage>
        <taxon>Bacteria</taxon>
        <taxon>Pseudomonadati</taxon>
        <taxon>Pseudomonadota</taxon>
        <taxon>Alphaproteobacteria</taxon>
        <taxon>Rhodospirillales</taxon>
        <taxon>Stellaceae</taxon>
        <taxon>Stella</taxon>
    </lineage>
</organism>
<sequence length="211" mass="23620">MIVVGLTGSIGMGKSTSAAMLRRMGVPVHDSDAAVHRLLARGGAAVAPIDQAFPGVVKDGAVDRQALGRIVFADPARLRQLEAIVHPLVRRSSRAFLQRQRRRRVPIIVLDIPLLYEKGNERYCHQVIVVTAPPFLQRQRVMRRRGMTEEKFRGTLAQQTPDAEKRRRADWVVPTGLGRSFTWHRLAAVMQQVRSSIGAMRCPADRKRPHA</sequence>
<evidence type="ECO:0000256" key="2">
    <source>
        <dbReference type="ARBA" id="ARBA00022741"/>
    </source>
</evidence>
<evidence type="ECO:0000256" key="3">
    <source>
        <dbReference type="ARBA" id="ARBA00022840"/>
    </source>
</evidence>
<dbReference type="HAMAP" id="MF_00376">
    <property type="entry name" value="Dephospho_CoA_kinase"/>
    <property type="match status" value="1"/>
</dbReference>
<evidence type="ECO:0000256" key="6">
    <source>
        <dbReference type="NCBIfam" id="TIGR00152"/>
    </source>
</evidence>
<evidence type="ECO:0000313" key="7">
    <source>
        <dbReference type="EMBL" id="ROP90963.1"/>
    </source>
</evidence>
<dbReference type="AlphaFoldDB" id="A0A3N1L8F0"/>
<dbReference type="PANTHER" id="PTHR10695:SF46">
    <property type="entry name" value="BIFUNCTIONAL COENZYME A SYNTHASE-RELATED"/>
    <property type="match status" value="1"/>
</dbReference>
<dbReference type="GO" id="GO:0004140">
    <property type="term" value="F:dephospho-CoA kinase activity"/>
    <property type="evidence" value="ECO:0007669"/>
    <property type="project" value="UniProtKB-UniRule"/>
</dbReference>
<accession>A0A3N1L8F0</accession>
<dbReference type="InterPro" id="IPR001977">
    <property type="entry name" value="Depp_CoAkinase"/>
</dbReference>
<comment type="similarity">
    <text evidence="1 5">Belongs to the CoaE family.</text>
</comment>
<comment type="function">
    <text evidence="5">Catalyzes the phosphorylation of the 3'-hydroxyl group of dephosphocoenzyme A to form coenzyme A.</text>
</comment>
<feature type="binding site" evidence="5">
    <location>
        <begin position="11"/>
        <end position="16"/>
    </location>
    <ligand>
        <name>ATP</name>
        <dbReference type="ChEBI" id="CHEBI:30616"/>
    </ligand>
</feature>
<name>A0A3N1L8F0_9PROT</name>
<keyword evidence="5" id="KW-0963">Cytoplasm</keyword>
<evidence type="ECO:0000313" key="8">
    <source>
        <dbReference type="Proteomes" id="UP000278222"/>
    </source>
</evidence>
<dbReference type="OrthoDB" id="9812943at2"/>
<keyword evidence="3 5" id="KW-0067">ATP-binding</keyword>
<keyword evidence="5" id="KW-0808">Transferase</keyword>
<dbReference type="GO" id="GO:0005524">
    <property type="term" value="F:ATP binding"/>
    <property type="evidence" value="ECO:0007669"/>
    <property type="project" value="UniProtKB-UniRule"/>
</dbReference>
<proteinExistence type="inferred from homology"/>
<comment type="pathway">
    <text evidence="5">Cofactor biosynthesis; coenzyme A biosynthesis; CoA from (R)-pantothenate: step 5/5.</text>
</comment>
<keyword evidence="8" id="KW-1185">Reference proteome</keyword>
<dbReference type="Proteomes" id="UP000278222">
    <property type="component" value="Unassembled WGS sequence"/>
</dbReference>
<dbReference type="RefSeq" id="WP_123690494.1">
    <property type="nucleotide sequence ID" value="NZ_AP019700.1"/>
</dbReference>
<gene>
    <name evidence="5" type="primary">coaE</name>
    <name evidence="7" type="ORF">EDC65_2823</name>
</gene>
<dbReference type="Pfam" id="PF01121">
    <property type="entry name" value="CoaE"/>
    <property type="match status" value="1"/>
</dbReference>
<evidence type="ECO:0000256" key="1">
    <source>
        <dbReference type="ARBA" id="ARBA00009018"/>
    </source>
</evidence>
<dbReference type="InterPro" id="IPR027417">
    <property type="entry name" value="P-loop_NTPase"/>
</dbReference>
<comment type="catalytic activity">
    <reaction evidence="5">
        <text>3'-dephospho-CoA + ATP = ADP + CoA + H(+)</text>
        <dbReference type="Rhea" id="RHEA:18245"/>
        <dbReference type="ChEBI" id="CHEBI:15378"/>
        <dbReference type="ChEBI" id="CHEBI:30616"/>
        <dbReference type="ChEBI" id="CHEBI:57287"/>
        <dbReference type="ChEBI" id="CHEBI:57328"/>
        <dbReference type="ChEBI" id="CHEBI:456216"/>
        <dbReference type="EC" id="2.7.1.24"/>
    </reaction>
</comment>
<dbReference type="GO" id="GO:0005737">
    <property type="term" value="C:cytoplasm"/>
    <property type="evidence" value="ECO:0007669"/>
    <property type="project" value="UniProtKB-SubCell"/>
</dbReference>
<dbReference type="SUPFAM" id="SSF52540">
    <property type="entry name" value="P-loop containing nucleoside triphosphate hydrolases"/>
    <property type="match status" value="1"/>
</dbReference>
<keyword evidence="4 5" id="KW-0173">Coenzyme A biosynthesis</keyword>
<comment type="caution">
    <text evidence="7">The sequence shown here is derived from an EMBL/GenBank/DDBJ whole genome shotgun (WGS) entry which is preliminary data.</text>
</comment>